<protein>
    <recommendedName>
        <fullName evidence="1">F-box domain-containing protein</fullName>
    </recommendedName>
</protein>
<dbReference type="PROSITE" id="PS50181">
    <property type="entry name" value="FBOX"/>
    <property type="match status" value="2"/>
</dbReference>
<dbReference type="EMBL" id="JAUUTY010000007">
    <property type="protein sequence ID" value="KAK1612916.1"/>
    <property type="molecule type" value="Genomic_DNA"/>
</dbReference>
<dbReference type="SUPFAM" id="SSF81383">
    <property type="entry name" value="F-box domain"/>
    <property type="match status" value="2"/>
</dbReference>
<feature type="domain" description="F-box" evidence="1">
    <location>
        <begin position="6"/>
        <end position="53"/>
    </location>
</feature>
<dbReference type="Pfam" id="PF24523">
    <property type="entry name" value="DUF7595"/>
    <property type="match status" value="1"/>
</dbReference>
<evidence type="ECO:0000313" key="3">
    <source>
        <dbReference type="Proteomes" id="UP001231189"/>
    </source>
</evidence>
<evidence type="ECO:0000259" key="1">
    <source>
        <dbReference type="PROSITE" id="PS50181"/>
    </source>
</evidence>
<keyword evidence="3" id="KW-1185">Reference proteome</keyword>
<reference evidence="2" key="1">
    <citation type="submission" date="2023-07" db="EMBL/GenBank/DDBJ databases">
        <title>A chromosome-level genome assembly of Lolium multiflorum.</title>
        <authorList>
            <person name="Chen Y."/>
            <person name="Copetti D."/>
            <person name="Kolliker R."/>
            <person name="Studer B."/>
        </authorList>
    </citation>
    <scope>NUCLEOTIDE SEQUENCE</scope>
    <source>
        <strain evidence="2">02402/16</strain>
        <tissue evidence="2">Leaf</tissue>
    </source>
</reference>
<gene>
    <name evidence="2" type="ORF">QYE76_036589</name>
</gene>
<dbReference type="Proteomes" id="UP001231189">
    <property type="component" value="Unassembled WGS sequence"/>
</dbReference>
<dbReference type="AlphaFoldDB" id="A0AAD8R219"/>
<dbReference type="Gene3D" id="1.20.1280.50">
    <property type="match status" value="2"/>
</dbReference>
<organism evidence="2 3">
    <name type="scientific">Lolium multiflorum</name>
    <name type="common">Italian ryegrass</name>
    <name type="synonym">Lolium perenne subsp. multiflorum</name>
    <dbReference type="NCBI Taxonomy" id="4521"/>
    <lineage>
        <taxon>Eukaryota</taxon>
        <taxon>Viridiplantae</taxon>
        <taxon>Streptophyta</taxon>
        <taxon>Embryophyta</taxon>
        <taxon>Tracheophyta</taxon>
        <taxon>Spermatophyta</taxon>
        <taxon>Magnoliopsida</taxon>
        <taxon>Liliopsida</taxon>
        <taxon>Poales</taxon>
        <taxon>Poaceae</taxon>
        <taxon>BOP clade</taxon>
        <taxon>Pooideae</taxon>
        <taxon>Poodae</taxon>
        <taxon>Poeae</taxon>
        <taxon>Poeae Chloroplast Group 2 (Poeae type)</taxon>
        <taxon>Loliodinae</taxon>
        <taxon>Loliinae</taxon>
        <taxon>Lolium</taxon>
    </lineage>
</organism>
<name>A0AAD8R219_LOLMU</name>
<dbReference type="PANTHER" id="PTHR35828">
    <property type="entry name" value="OS08G0203800 PROTEIN-RELATED"/>
    <property type="match status" value="1"/>
</dbReference>
<dbReference type="InterPro" id="IPR056016">
    <property type="entry name" value="DUF7595"/>
</dbReference>
<feature type="domain" description="F-box" evidence="1">
    <location>
        <begin position="196"/>
        <end position="243"/>
    </location>
</feature>
<sequence>MGETAAAPAVSLPENVIREILVRVEDATDLFRCATACRRWRRLVAKSSFLRRWWPEPHASSFLSGFFTPKRLAFMDPVAATSLVPTPGSVFGSDRRFLGSFFPDAVENSLLENVVPLTAWHGFVLVRLAAETLGRRGDIMAMFNLLPGTCDVLPPLKGEWSDRAIGCAILTGADCSLNAKHQTSTRTMGADGTSRCRTTLSLPEDLLLEILVRVDDPATLFRCAVACRSWSRLVADRSFLRRRWPDQDTSACTRTPSSFVAGFFVQKRLANPAVTEYCNDTFFIPTPRSVLGPGLRLLGSLFPDAGSLLDDVEPLVSRRGLLLIRLNPHGADPPTIHWLAVCNMATGACEVLPPLDCNWDSEGTGYAIITGADYASDGQRHTLAPAFFKVFVIVNHYINQPLSIHTFSSQDPRWSTPTKCPSNDMTNEGDRVKLCHPKAVVCTGTAHWLVNYRGWDNTLDTRTLDVDIETCCASLTRIDILGKCLHSPSSYDIPRLSVIDDRTLSLFCQHNRGMRVVIWTRQNDGKGEGGSKWVHDRIVELKPPVEAKVRFLVILDEKDGNFLVDDKKNNVYIVDLDTGSMEKITYWPDGWHSRQRAVLLEMDWPSFFASRLGRP</sequence>
<accession>A0AAD8R219</accession>
<dbReference type="InterPro" id="IPR036047">
    <property type="entry name" value="F-box-like_dom_sf"/>
</dbReference>
<dbReference type="InterPro" id="IPR001810">
    <property type="entry name" value="F-box_dom"/>
</dbReference>
<dbReference type="Pfam" id="PF12937">
    <property type="entry name" value="F-box-like"/>
    <property type="match status" value="2"/>
</dbReference>
<proteinExistence type="predicted"/>
<evidence type="ECO:0000313" key="2">
    <source>
        <dbReference type="EMBL" id="KAK1612916.1"/>
    </source>
</evidence>
<comment type="caution">
    <text evidence="2">The sequence shown here is derived from an EMBL/GenBank/DDBJ whole genome shotgun (WGS) entry which is preliminary data.</text>
</comment>
<dbReference type="PANTHER" id="PTHR35828:SF30">
    <property type="entry name" value="F-BOX DOMAIN-CONTAINING PROTEIN"/>
    <property type="match status" value="1"/>
</dbReference>
<dbReference type="SMART" id="SM00256">
    <property type="entry name" value="FBOX"/>
    <property type="match status" value="2"/>
</dbReference>